<organism evidence="3 4">
    <name type="scientific">Uliginosibacterium silvisoli</name>
    <dbReference type="NCBI Taxonomy" id="3114758"/>
    <lineage>
        <taxon>Bacteria</taxon>
        <taxon>Pseudomonadati</taxon>
        <taxon>Pseudomonadota</taxon>
        <taxon>Betaproteobacteria</taxon>
        <taxon>Rhodocyclales</taxon>
        <taxon>Zoogloeaceae</taxon>
        <taxon>Uliginosibacterium</taxon>
    </lineage>
</organism>
<name>A0ABU6JZM7_9RHOO</name>
<dbReference type="Pfam" id="PF13386">
    <property type="entry name" value="DsbD_2"/>
    <property type="match status" value="1"/>
</dbReference>
<feature type="transmembrane region" description="Helical" evidence="1">
    <location>
        <begin position="198"/>
        <end position="220"/>
    </location>
</feature>
<proteinExistence type="predicted"/>
<feature type="transmembrane region" description="Helical" evidence="1">
    <location>
        <begin position="168"/>
        <end position="192"/>
    </location>
</feature>
<dbReference type="Proteomes" id="UP001331561">
    <property type="component" value="Unassembled WGS sequence"/>
</dbReference>
<protein>
    <submittedName>
        <fullName evidence="3">Sulfite exporter TauE/SafE family protein</fullName>
    </submittedName>
</protein>
<dbReference type="PANTHER" id="PTHR42208">
    <property type="entry name" value="HEAVY METAL TRANSPORTER-RELATED"/>
    <property type="match status" value="1"/>
</dbReference>
<keyword evidence="1" id="KW-1133">Transmembrane helix</keyword>
<dbReference type="EMBL" id="JAYXHS010000001">
    <property type="protein sequence ID" value="MEC5384867.1"/>
    <property type="molecule type" value="Genomic_DNA"/>
</dbReference>
<feature type="transmembrane region" description="Helical" evidence="1">
    <location>
        <begin position="241"/>
        <end position="261"/>
    </location>
</feature>
<dbReference type="InterPro" id="IPR039447">
    <property type="entry name" value="UreH-like_TM_dom"/>
</dbReference>
<evidence type="ECO:0000259" key="2">
    <source>
        <dbReference type="Pfam" id="PF13386"/>
    </source>
</evidence>
<dbReference type="PANTHER" id="PTHR42208:SF1">
    <property type="entry name" value="HEAVY METAL TRANSPORTER"/>
    <property type="match status" value="1"/>
</dbReference>
<evidence type="ECO:0000256" key="1">
    <source>
        <dbReference type="SAM" id="Phobius"/>
    </source>
</evidence>
<keyword evidence="4" id="KW-1185">Reference proteome</keyword>
<accession>A0ABU6JZM7</accession>
<feature type="transmembrane region" description="Helical" evidence="1">
    <location>
        <begin position="85"/>
        <end position="104"/>
    </location>
</feature>
<comment type="caution">
    <text evidence="3">The sequence shown here is derived from an EMBL/GenBank/DDBJ whole genome shotgun (WGS) entry which is preliminary data.</text>
</comment>
<keyword evidence="1" id="KW-0472">Membrane</keyword>
<dbReference type="RefSeq" id="WP_327597833.1">
    <property type="nucleotide sequence ID" value="NZ_JAYXHS010000001.1"/>
</dbReference>
<feature type="domain" description="Urease accessory protein UreH-like transmembrane" evidence="2">
    <location>
        <begin position="11"/>
        <end position="226"/>
    </location>
</feature>
<sequence>MNLALILSGAALGLASGGHCIAMCGAGSSYLLGSGAARAPRETVSRLGAFHGGRVAGYALVGALLGGTAAAFHALTEWVALLRPLWTMANTVMFLLGAALLITARQPQILVAIGEKAGRWLRGASGKGEQRVVLHPRLSLADSPLAGQPVSGVGSSSRDTQRSARRGLGVGLSWAFIPCGPLYSAWTLALFAGDPLSGALTAVAFASASGMQLAFAQWWLARFGRAQGDKRAAQGSRWDKLGIRFAGAALCLSAGYSIAMLARGGEGMGWFCL</sequence>
<reference evidence="3 4" key="1">
    <citation type="submission" date="2024-01" db="EMBL/GenBank/DDBJ databases">
        <title>Uliginosibacterium soil sp. nov.</title>
        <authorList>
            <person name="Lv Y."/>
        </authorList>
    </citation>
    <scope>NUCLEOTIDE SEQUENCE [LARGE SCALE GENOMIC DNA]</scope>
    <source>
        <strain evidence="3 4">H3</strain>
    </source>
</reference>
<keyword evidence="1" id="KW-0812">Transmembrane</keyword>
<evidence type="ECO:0000313" key="4">
    <source>
        <dbReference type="Proteomes" id="UP001331561"/>
    </source>
</evidence>
<evidence type="ECO:0000313" key="3">
    <source>
        <dbReference type="EMBL" id="MEC5384867.1"/>
    </source>
</evidence>
<gene>
    <name evidence="3" type="ORF">VVD49_03990</name>
</gene>